<sequence>NSNLVKIKNVNQFFLYIYIYFAFQECIFDLLIEMGIIHRRNVILLLILIVYVISLFLIYLQFPELKSEERKHFRYPRTIEDAKSLGRILLRYKDRHFFVVFASVSAVYLMLQSFAIPGSIFLTILSGYLFSFPVALALVCLCSAAGATVCYFISYMFGKRLIVHYFPARLALWQIEVQKQGDHLLNYIIFLRITPILPNWFINLASPIVDVPIVPFFFGTLLGVAPPSFLFIQAGTTLQMMTNANVVWSWNSIALLTFFAILSLAPVVYKRQMLRSKVEENKLLKTE</sequence>
<dbReference type="OrthoDB" id="3364966at2759"/>
<evidence type="ECO:0000256" key="1">
    <source>
        <dbReference type="ARBA" id="ARBA00004141"/>
    </source>
</evidence>
<comment type="similarity">
    <text evidence="5">Belongs to the TMEM41 family.</text>
</comment>
<accession>A0A8T0A044</accession>
<evidence type="ECO:0000256" key="2">
    <source>
        <dbReference type="ARBA" id="ARBA00022692"/>
    </source>
</evidence>
<feature type="transmembrane region" description="Helical" evidence="6">
    <location>
        <begin position="247"/>
        <end position="269"/>
    </location>
</feature>
<dbReference type="PANTHER" id="PTHR43220">
    <property type="match status" value="1"/>
</dbReference>
<evidence type="ECO:0000256" key="6">
    <source>
        <dbReference type="SAM" id="Phobius"/>
    </source>
</evidence>
<keyword evidence="9" id="KW-1185">Reference proteome</keyword>
<comment type="caution">
    <text evidence="8">The sequence shown here is derived from an EMBL/GenBank/DDBJ whole genome shotgun (WGS) entry which is preliminary data.</text>
</comment>
<feature type="transmembrane region" description="Helical" evidence="6">
    <location>
        <begin position="214"/>
        <end position="235"/>
    </location>
</feature>
<dbReference type="AlphaFoldDB" id="A0A8T0A044"/>
<dbReference type="InterPro" id="IPR032816">
    <property type="entry name" value="VTT_dom"/>
</dbReference>
<dbReference type="Pfam" id="PF09335">
    <property type="entry name" value="VTT_dom"/>
    <property type="match status" value="1"/>
</dbReference>
<protein>
    <recommendedName>
        <fullName evidence="7">VTT domain-containing protein</fullName>
    </recommendedName>
</protein>
<comment type="subcellular location">
    <subcellularLocation>
        <location evidence="1">Membrane</location>
        <topology evidence="1">Multi-pass membrane protein</topology>
    </subcellularLocation>
</comment>
<gene>
    <name evidence="8" type="ORF">Mgra_00001039</name>
</gene>
<feature type="domain" description="VTT" evidence="7">
    <location>
        <begin position="116"/>
        <end position="236"/>
    </location>
</feature>
<dbReference type="Proteomes" id="UP000605970">
    <property type="component" value="Unassembled WGS sequence"/>
</dbReference>
<keyword evidence="2 6" id="KW-0812">Transmembrane</keyword>
<feature type="non-terminal residue" evidence="8">
    <location>
        <position position="1"/>
    </location>
</feature>
<reference evidence="8" key="1">
    <citation type="journal article" date="2020" name="Ecol. Evol.">
        <title>Genome structure and content of the rice root-knot nematode (Meloidogyne graminicola).</title>
        <authorList>
            <person name="Phan N.T."/>
            <person name="Danchin E.G.J."/>
            <person name="Klopp C."/>
            <person name="Perfus-Barbeoch L."/>
            <person name="Kozlowski D.K."/>
            <person name="Koutsovoulos G.D."/>
            <person name="Lopez-Roques C."/>
            <person name="Bouchez O."/>
            <person name="Zahm M."/>
            <person name="Besnard G."/>
            <person name="Bellafiore S."/>
        </authorList>
    </citation>
    <scope>NUCLEOTIDE SEQUENCE</scope>
    <source>
        <strain evidence="8">VN-18</strain>
    </source>
</reference>
<dbReference type="PANTHER" id="PTHR43220:SF18">
    <property type="entry name" value="TRANSMEMBRANE PROTEIN 41B"/>
    <property type="match status" value="1"/>
</dbReference>
<dbReference type="GO" id="GO:0000045">
    <property type="term" value="P:autophagosome assembly"/>
    <property type="evidence" value="ECO:0007669"/>
    <property type="project" value="TreeGrafter"/>
</dbReference>
<keyword evidence="3 6" id="KW-1133">Transmembrane helix</keyword>
<proteinExistence type="inferred from homology"/>
<evidence type="ECO:0000256" key="5">
    <source>
        <dbReference type="ARBA" id="ARBA00025797"/>
    </source>
</evidence>
<dbReference type="EMBL" id="JABEBT010000005">
    <property type="protein sequence ID" value="KAF7639371.1"/>
    <property type="molecule type" value="Genomic_DNA"/>
</dbReference>
<feature type="transmembrane region" description="Helical" evidence="6">
    <location>
        <begin position="13"/>
        <end position="31"/>
    </location>
</feature>
<evidence type="ECO:0000313" key="9">
    <source>
        <dbReference type="Proteomes" id="UP000605970"/>
    </source>
</evidence>
<dbReference type="GO" id="GO:0005789">
    <property type="term" value="C:endoplasmic reticulum membrane"/>
    <property type="evidence" value="ECO:0007669"/>
    <property type="project" value="TreeGrafter"/>
</dbReference>
<feature type="transmembrane region" description="Helical" evidence="6">
    <location>
        <begin position="184"/>
        <end position="202"/>
    </location>
</feature>
<dbReference type="InterPro" id="IPR045014">
    <property type="entry name" value="TM41A/B"/>
</dbReference>
<evidence type="ECO:0000259" key="7">
    <source>
        <dbReference type="Pfam" id="PF09335"/>
    </source>
</evidence>
<feature type="transmembrane region" description="Helical" evidence="6">
    <location>
        <begin position="43"/>
        <end position="62"/>
    </location>
</feature>
<evidence type="ECO:0000313" key="8">
    <source>
        <dbReference type="EMBL" id="KAF7639371.1"/>
    </source>
</evidence>
<organism evidence="8 9">
    <name type="scientific">Meloidogyne graminicola</name>
    <dbReference type="NCBI Taxonomy" id="189291"/>
    <lineage>
        <taxon>Eukaryota</taxon>
        <taxon>Metazoa</taxon>
        <taxon>Ecdysozoa</taxon>
        <taxon>Nematoda</taxon>
        <taxon>Chromadorea</taxon>
        <taxon>Rhabditida</taxon>
        <taxon>Tylenchina</taxon>
        <taxon>Tylenchomorpha</taxon>
        <taxon>Tylenchoidea</taxon>
        <taxon>Meloidogynidae</taxon>
        <taxon>Meloidogyninae</taxon>
        <taxon>Meloidogyne</taxon>
    </lineage>
</organism>
<evidence type="ECO:0000256" key="3">
    <source>
        <dbReference type="ARBA" id="ARBA00022989"/>
    </source>
</evidence>
<feature type="transmembrane region" description="Helical" evidence="6">
    <location>
        <begin position="134"/>
        <end position="157"/>
    </location>
</feature>
<evidence type="ECO:0000256" key="4">
    <source>
        <dbReference type="ARBA" id="ARBA00023136"/>
    </source>
</evidence>
<feature type="transmembrane region" description="Helical" evidence="6">
    <location>
        <begin position="97"/>
        <end position="122"/>
    </location>
</feature>
<keyword evidence="4 6" id="KW-0472">Membrane</keyword>
<name>A0A8T0A044_9BILA</name>